<dbReference type="GO" id="GO:0042981">
    <property type="term" value="P:regulation of apoptotic process"/>
    <property type="evidence" value="ECO:0007669"/>
    <property type="project" value="InterPro"/>
</dbReference>
<dbReference type="PROSITE" id="PS50209">
    <property type="entry name" value="CARD"/>
    <property type="match status" value="1"/>
</dbReference>
<dbReference type="InterPro" id="IPR001315">
    <property type="entry name" value="CARD"/>
</dbReference>
<evidence type="ECO:0000256" key="1">
    <source>
        <dbReference type="SAM" id="MobiDB-lite"/>
    </source>
</evidence>
<feature type="compositionally biased region" description="Basic and acidic residues" evidence="1">
    <location>
        <begin position="211"/>
        <end position="226"/>
    </location>
</feature>
<dbReference type="SUPFAM" id="SSF47986">
    <property type="entry name" value="DEATH domain"/>
    <property type="match status" value="1"/>
</dbReference>
<dbReference type="Gene3D" id="1.10.533.10">
    <property type="entry name" value="Death Domain, Fas"/>
    <property type="match status" value="1"/>
</dbReference>
<reference evidence="3" key="1">
    <citation type="submission" date="2019-03" db="UniProtKB">
        <authorList>
            <consortium name="Ensembl"/>
        </authorList>
    </citation>
    <scope>IDENTIFICATION</scope>
</reference>
<proteinExistence type="predicted"/>
<dbReference type="Ensembl" id="ENSUMAT00000002899.1">
    <property type="protein sequence ID" value="ENSUMAP00000002341.1"/>
    <property type="gene ID" value="ENSUMAG00000002104.1"/>
</dbReference>
<organism evidence="3">
    <name type="scientific">Ursus maritimus</name>
    <name type="common">Polar bear</name>
    <name type="synonym">Thalarctos maritimus</name>
    <dbReference type="NCBI Taxonomy" id="29073"/>
    <lineage>
        <taxon>Eukaryota</taxon>
        <taxon>Metazoa</taxon>
        <taxon>Chordata</taxon>
        <taxon>Craniata</taxon>
        <taxon>Vertebrata</taxon>
        <taxon>Euteleostomi</taxon>
        <taxon>Mammalia</taxon>
        <taxon>Eutheria</taxon>
        <taxon>Laurasiatheria</taxon>
        <taxon>Carnivora</taxon>
        <taxon>Caniformia</taxon>
        <taxon>Ursidae</taxon>
        <taxon>Ursus</taxon>
    </lineage>
</organism>
<dbReference type="InterPro" id="IPR011029">
    <property type="entry name" value="DEATH-like_dom_sf"/>
</dbReference>
<name>A0A452T3I1_URSMA</name>
<feature type="region of interest" description="Disordered" evidence="1">
    <location>
        <begin position="158"/>
        <end position="237"/>
    </location>
</feature>
<protein>
    <recommendedName>
        <fullName evidence="2">CARD domain-containing protein</fullName>
    </recommendedName>
</protein>
<evidence type="ECO:0000259" key="2">
    <source>
        <dbReference type="PROSITE" id="PS50209"/>
    </source>
</evidence>
<evidence type="ECO:0000313" key="3">
    <source>
        <dbReference type="Ensembl" id="ENSUMAP00000002341"/>
    </source>
</evidence>
<dbReference type="CDD" id="cd08324">
    <property type="entry name" value="CARD_NOD1_CARD4"/>
    <property type="match status" value="1"/>
</dbReference>
<sequence>MEKQGHREMGMIPSEPHSHVKLLKINRELLVTHIRNTQCLVDNLLKNDYFTSEDAEIVCACPTQPDKVRKILDLVQSKGEEVAEFLLYVLQQLADAYVDLRPWLSETGFLPSELIQSRVVVNTDPVPEGQRPGGGGPLQEQGALSVHEPLPVRAAVQGQAETAAAPGARRGPAEKAQGPVGTPARQPAGPPEEPAADAGGGLQPGAGHAHVRLDAALHLRDAEREGGAAGGQGHLRQLPQADLLQRVLGRLQRPLLRPAPPPQ</sequence>
<dbReference type="FunFam" id="1.10.533.10:FF:000047">
    <property type="entry name" value="Nucleotide-binding oligomerization domain-containing protein 1"/>
    <property type="match status" value="1"/>
</dbReference>
<dbReference type="AlphaFoldDB" id="A0A452T3I1"/>
<feature type="domain" description="CARD" evidence="2">
    <location>
        <begin position="15"/>
        <end position="92"/>
    </location>
</feature>
<dbReference type="Pfam" id="PF00619">
    <property type="entry name" value="CARD"/>
    <property type="match status" value="1"/>
</dbReference>
<dbReference type="GeneTree" id="ENSGT00940000157845"/>
<feature type="compositionally biased region" description="Low complexity" evidence="1">
    <location>
        <begin position="158"/>
        <end position="176"/>
    </location>
</feature>
<accession>A0A452T3I1</accession>